<reference evidence="10" key="1">
    <citation type="journal article" date="2023" name="IMA Fungus">
        <title>Comparative genomic study of the Penicillium genus elucidates a diverse pangenome and 15 lateral gene transfer events.</title>
        <authorList>
            <person name="Petersen C."/>
            <person name="Sorensen T."/>
            <person name="Nielsen M.R."/>
            <person name="Sondergaard T.E."/>
            <person name="Sorensen J.L."/>
            <person name="Fitzpatrick D.A."/>
            <person name="Frisvad J.C."/>
            <person name="Nielsen K.L."/>
        </authorList>
    </citation>
    <scope>NUCLEOTIDE SEQUENCE</scope>
    <source>
        <strain evidence="10">IBT 17514</strain>
    </source>
</reference>
<dbReference type="InterPro" id="IPR036396">
    <property type="entry name" value="Cyt_P450_sf"/>
</dbReference>
<keyword evidence="6 8" id="KW-0408">Iron</keyword>
<feature type="binding site" description="axial binding residue" evidence="8">
    <location>
        <position position="439"/>
    </location>
    <ligand>
        <name>heme</name>
        <dbReference type="ChEBI" id="CHEBI:30413"/>
    </ligand>
    <ligandPart>
        <name>Fe</name>
        <dbReference type="ChEBI" id="CHEBI:18248"/>
    </ligandPart>
</feature>
<dbReference type="InterPro" id="IPR002401">
    <property type="entry name" value="Cyt_P450_E_grp-I"/>
</dbReference>
<dbReference type="PROSITE" id="PS00086">
    <property type="entry name" value="CYTOCHROME_P450"/>
    <property type="match status" value="1"/>
</dbReference>
<dbReference type="Proteomes" id="UP001215712">
    <property type="component" value="Unassembled WGS sequence"/>
</dbReference>
<evidence type="ECO:0000313" key="11">
    <source>
        <dbReference type="Proteomes" id="UP001215712"/>
    </source>
</evidence>
<dbReference type="InterPro" id="IPR017972">
    <property type="entry name" value="Cyt_P450_CS"/>
</dbReference>
<evidence type="ECO:0000256" key="5">
    <source>
        <dbReference type="ARBA" id="ARBA00023002"/>
    </source>
</evidence>
<name>A0AAD6MZM7_9EURO</name>
<comment type="caution">
    <text evidence="10">The sequence shown here is derived from an EMBL/GenBank/DDBJ whole genome shotgun (WGS) entry which is preliminary data.</text>
</comment>
<dbReference type="PRINTS" id="PR00385">
    <property type="entry name" value="P450"/>
</dbReference>
<keyword evidence="4 8" id="KW-0479">Metal-binding</keyword>
<dbReference type="GO" id="GO:0004497">
    <property type="term" value="F:monooxygenase activity"/>
    <property type="evidence" value="ECO:0007669"/>
    <property type="project" value="UniProtKB-KW"/>
</dbReference>
<dbReference type="PANTHER" id="PTHR24305:SF157">
    <property type="entry name" value="N-ACETYLTRYPTOPHAN 6-HYDROXYLASE IVOC-RELATED"/>
    <property type="match status" value="1"/>
</dbReference>
<dbReference type="AlphaFoldDB" id="A0AAD6MZM7"/>
<evidence type="ECO:0000256" key="7">
    <source>
        <dbReference type="ARBA" id="ARBA00023033"/>
    </source>
</evidence>
<dbReference type="SUPFAM" id="SSF48264">
    <property type="entry name" value="Cytochrome P450"/>
    <property type="match status" value="1"/>
</dbReference>
<dbReference type="PRINTS" id="PR00463">
    <property type="entry name" value="EP450I"/>
</dbReference>
<dbReference type="CDD" id="cd11062">
    <property type="entry name" value="CYP58-like"/>
    <property type="match status" value="1"/>
</dbReference>
<accession>A0AAD6MZM7</accession>
<dbReference type="GO" id="GO:0016705">
    <property type="term" value="F:oxidoreductase activity, acting on paired donors, with incorporation or reduction of molecular oxygen"/>
    <property type="evidence" value="ECO:0007669"/>
    <property type="project" value="InterPro"/>
</dbReference>
<dbReference type="Pfam" id="PF00067">
    <property type="entry name" value="p450"/>
    <property type="match status" value="1"/>
</dbReference>
<evidence type="ECO:0000256" key="9">
    <source>
        <dbReference type="RuleBase" id="RU000461"/>
    </source>
</evidence>
<evidence type="ECO:0000256" key="3">
    <source>
        <dbReference type="ARBA" id="ARBA00022617"/>
    </source>
</evidence>
<evidence type="ECO:0000313" key="10">
    <source>
        <dbReference type="EMBL" id="KAJ5738047.1"/>
    </source>
</evidence>
<keyword evidence="3 8" id="KW-0349">Heme</keyword>
<organism evidence="10 11">
    <name type="scientific">Penicillium malachiteum</name>
    <dbReference type="NCBI Taxonomy" id="1324776"/>
    <lineage>
        <taxon>Eukaryota</taxon>
        <taxon>Fungi</taxon>
        <taxon>Dikarya</taxon>
        <taxon>Ascomycota</taxon>
        <taxon>Pezizomycotina</taxon>
        <taxon>Eurotiomycetes</taxon>
        <taxon>Eurotiomycetidae</taxon>
        <taxon>Eurotiales</taxon>
        <taxon>Aspergillaceae</taxon>
        <taxon>Penicillium</taxon>
    </lineage>
</organism>
<evidence type="ECO:0000256" key="6">
    <source>
        <dbReference type="ARBA" id="ARBA00023004"/>
    </source>
</evidence>
<gene>
    <name evidence="10" type="ORF">N7493_001202</name>
</gene>
<dbReference type="Gene3D" id="1.10.630.10">
    <property type="entry name" value="Cytochrome P450"/>
    <property type="match status" value="1"/>
</dbReference>
<evidence type="ECO:0000256" key="8">
    <source>
        <dbReference type="PIRSR" id="PIRSR602401-1"/>
    </source>
</evidence>
<dbReference type="EMBL" id="JAQJAN010000002">
    <property type="protein sequence ID" value="KAJ5738047.1"/>
    <property type="molecule type" value="Genomic_DNA"/>
</dbReference>
<dbReference type="GO" id="GO:0005506">
    <property type="term" value="F:iron ion binding"/>
    <property type="evidence" value="ECO:0007669"/>
    <property type="project" value="InterPro"/>
</dbReference>
<evidence type="ECO:0000256" key="2">
    <source>
        <dbReference type="ARBA" id="ARBA00010617"/>
    </source>
</evidence>
<comment type="similarity">
    <text evidence="2 9">Belongs to the cytochrome P450 family.</text>
</comment>
<keyword evidence="5 9" id="KW-0560">Oxidoreductase</keyword>
<proteinExistence type="inferred from homology"/>
<protein>
    <submittedName>
        <fullName evidence="10">Benzoate 4-monooxygenase cytochrome P450</fullName>
    </submittedName>
</protein>
<sequence>MEIALLLSLGLFFVISLLIYRLYFHPLSHIPGPPLAKITYLYEWYYDLYKGGQFTFKLPDLHRKYGPVIRINPNEIHIDDPYFFDQVFNQTNGRAEKPIGTAEAFGPYSSSLATQHHDLHRVRRSALNPFFSKKSVNDLVPVMWKPIYMLLDRLRNASQTGEVMNMKYFYAAVTLDIINSYCFAREPVVVNVPDFGRESVDNIDSFLRVSLLNIHFPWVLRFTTSLPDRVNRILSPKTVNLLNARRALANQTEAIRNGKDTSYEKASHKTVIHELLNSKLPPRELERDRIRDEAFSLISAGSGTSAFVVRNTAYHIAANKEIRKKLYEELVEAIPDTTSPPDLITLEKLPYLTAVVQEGLRLSDPIAHRISRQFPDKTLECQGIVIPANTNLGMTAVLTHQNEELFPEPKTFRPERWLGAEGKRLDKFLVVFNRGTRSCVGMNLARAEVYMIIAAVFREFDFDVSAVKRERDIDVSRDYILGMQALDSPGILVTVKEYS</sequence>
<dbReference type="GO" id="GO:0020037">
    <property type="term" value="F:heme binding"/>
    <property type="evidence" value="ECO:0007669"/>
    <property type="project" value="InterPro"/>
</dbReference>
<dbReference type="GO" id="GO:0043386">
    <property type="term" value="P:mycotoxin biosynthetic process"/>
    <property type="evidence" value="ECO:0007669"/>
    <property type="project" value="UniProtKB-ARBA"/>
</dbReference>
<dbReference type="InterPro" id="IPR001128">
    <property type="entry name" value="Cyt_P450"/>
</dbReference>
<keyword evidence="7 9" id="KW-0503">Monooxygenase</keyword>
<comment type="cofactor">
    <cofactor evidence="1 8">
        <name>heme</name>
        <dbReference type="ChEBI" id="CHEBI:30413"/>
    </cofactor>
</comment>
<keyword evidence="11" id="KW-1185">Reference proteome</keyword>
<dbReference type="PANTHER" id="PTHR24305">
    <property type="entry name" value="CYTOCHROME P450"/>
    <property type="match status" value="1"/>
</dbReference>
<reference evidence="10" key="2">
    <citation type="submission" date="2023-01" db="EMBL/GenBank/DDBJ databases">
        <authorList>
            <person name="Petersen C."/>
        </authorList>
    </citation>
    <scope>NUCLEOTIDE SEQUENCE</scope>
    <source>
        <strain evidence="10">IBT 17514</strain>
    </source>
</reference>
<evidence type="ECO:0000256" key="1">
    <source>
        <dbReference type="ARBA" id="ARBA00001971"/>
    </source>
</evidence>
<dbReference type="InterPro" id="IPR050121">
    <property type="entry name" value="Cytochrome_P450_monoxygenase"/>
</dbReference>
<evidence type="ECO:0000256" key="4">
    <source>
        <dbReference type="ARBA" id="ARBA00022723"/>
    </source>
</evidence>